<dbReference type="GO" id="GO:0030570">
    <property type="term" value="F:pectate lyase activity"/>
    <property type="evidence" value="ECO:0007669"/>
    <property type="project" value="InterPro"/>
</dbReference>
<evidence type="ECO:0000256" key="3">
    <source>
        <dbReference type="ARBA" id="ARBA00022525"/>
    </source>
</evidence>
<proteinExistence type="inferred from homology"/>
<dbReference type="SMART" id="SM00656">
    <property type="entry name" value="Amb_all"/>
    <property type="match status" value="1"/>
</dbReference>
<dbReference type="OrthoDB" id="1637350at2759"/>
<dbReference type="Pfam" id="PF00544">
    <property type="entry name" value="Pectate_lyase_4"/>
    <property type="match status" value="1"/>
</dbReference>
<dbReference type="EMBL" id="WJXW01000011">
    <property type="protein sequence ID" value="KAF9731931.1"/>
    <property type="molecule type" value="Genomic_DNA"/>
</dbReference>
<evidence type="ECO:0000256" key="7">
    <source>
        <dbReference type="ARBA" id="ARBA00039082"/>
    </source>
</evidence>
<organism evidence="11 12">
    <name type="scientific">Paraphaeosphaeria minitans</name>
    <dbReference type="NCBI Taxonomy" id="565426"/>
    <lineage>
        <taxon>Eukaryota</taxon>
        <taxon>Fungi</taxon>
        <taxon>Dikarya</taxon>
        <taxon>Ascomycota</taxon>
        <taxon>Pezizomycotina</taxon>
        <taxon>Dothideomycetes</taxon>
        <taxon>Pleosporomycetidae</taxon>
        <taxon>Pleosporales</taxon>
        <taxon>Massarineae</taxon>
        <taxon>Didymosphaeriaceae</taxon>
        <taxon>Paraphaeosphaeria</taxon>
    </lineage>
</organism>
<gene>
    <name evidence="11" type="ORF">PMIN01_09860</name>
</gene>
<feature type="chain" id="PRO_5040458531" description="pectin lyase" evidence="9">
    <location>
        <begin position="21"/>
        <end position="392"/>
    </location>
</feature>
<dbReference type="EC" id="4.2.2.10" evidence="7"/>
<evidence type="ECO:0000256" key="5">
    <source>
        <dbReference type="ARBA" id="ARBA00023239"/>
    </source>
</evidence>
<sequence length="392" mass="40854">MPSTKATLAWALSFAPSTFAAAVPVKRATSSVVSGAPVGFASGATGGGDATPVYPTTIADLKKYLTSKDPQVIVIDGQYNFVGSEGTQKEQACNAYQCTPENGGQALLNTVNGCTTATYDVEIDTAAYQGIQVQSHKTLVGKNGATLNVLTPTALPGKGLRLVSVSSIIIQNLKITNLNPEYVWGGDAISLSNTSDVWIDHVETSLTGRQHYSFGVDPNHYVTISNSFVNGATKHSATCDAHTYWGEEMVGTDDSITWFRNYVYKTSGRSPALSGGTLLHAVNNVFEDNAGHLVEGGGAGARGIFEGNVFKDIGTTVDAGFQGKMFGATAGNAGECQTALGRGCEANEFSNASGLDRADTGFFKDFNGFSIVGAGSVQSIRDEVPKGAGATL</sequence>
<dbReference type="GO" id="GO:0000272">
    <property type="term" value="P:polysaccharide catabolic process"/>
    <property type="evidence" value="ECO:0007669"/>
    <property type="project" value="UniProtKB-KW"/>
</dbReference>
<dbReference type="GO" id="GO:0047490">
    <property type="term" value="F:pectin lyase activity"/>
    <property type="evidence" value="ECO:0007669"/>
    <property type="project" value="UniProtKB-EC"/>
</dbReference>
<keyword evidence="12" id="KW-1185">Reference proteome</keyword>
<keyword evidence="8" id="KW-0119">Carbohydrate metabolism</keyword>
<evidence type="ECO:0000256" key="9">
    <source>
        <dbReference type="SAM" id="SignalP"/>
    </source>
</evidence>
<comment type="caution">
    <text evidence="11">The sequence shown here is derived from an EMBL/GenBank/DDBJ whole genome shotgun (WGS) entry which is preliminary data.</text>
</comment>
<dbReference type="AlphaFoldDB" id="A0A9P6GA25"/>
<evidence type="ECO:0000259" key="10">
    <source>
        <dbReference type="SMART" id="SM00656"/>
    </source>
</evidence>
<comment type="similarity">
    <text evidence="2 8">Belongs to the polysaccharide lyase 1 family.</text>
</comment>
<feature type="signal peptide" evidence="9">
    <location>
        <begin position="1"/>
        <end position="20"/>
    </location>
</feature>
<dbReference type="InterPro" id="IPR012334">
    <property type="entry name" value="Pectin_lyas_fold"/>
</dbReference>
<dbReference type="PANTHER" id="PTHR31683:SF16">
    <property type="entry name" value="PECTIN LYASE A-RELATED"/>
    <property type="match status" value="1"/>
</dbReference>
<dbReference type="GO" id="GO:0005576">
    <property type="term" value="C:extracellular region"/>
    <property type="evidence" value="ECO:0007669"/>
    <property type="project" value="UniProtKB-SubCell"/>
</dbReference>
<dbReference type="SUPFAM" id="SSF51126">
    <property type="entry name" value="Pectin lyase-like"/>
    <property type="match status" value="1"/>
</dbReference>
<comment type="subcellular location">
    <subcellularLocation>
        <location evidence="1 8">Secreted</location>
    </subcellularLocation>
</comment>
<dbReference type="Proteomes" id="UP000756921">
    <property type="component" value="Unassembled WGS sequence"/>
</dbReference>
<protein>
    <recommendedName>
        <fullName evidence="7">pectin lyase</fullName>
        <ecNumber evidence="7">4.2.2.10</ecNumber>
    </recommendedName>
</protein>
<reference evidence="11" key="1">
    <citation type="journal article" date="2020" name="Mol. Plant Microbe Interact.">
        <title>Genome Sequence of the Biocontrol Agent Coniothyrium minitans strain Conio (IMI 134523).</title>
        <authorList>
            <person name="Patel D."/>
            <person name="Shittu T.A."/>
            <person name="Baroncelli R."/>
            <person name="Muthumeenakshi S."/>
            <person name="Osborne T.H."/>
            <person name="Janganan T.K."/>
            <person name="Sreenivasaprasad S."/>
        </authorList>
    </citation>
    <scope>NUCLEOTIDE SEQUENCE</scope>
    <source>
        <strain evidence="11">Conio</strain>
    </source>
</reference>
<evidence type="ECO:0000256" key="8">
    <source>
        <dbReference type="RuleBase" id="RU361173"/>
    </source>
</evidence>
<keyword evidence="8" id="KW-0624">Polysaccharide degradation</keyword>
<dbReference type="InterPro" id="IPR045032">
    <property type="entry name" value="PEL"/>
</dbReference>
<accession>A0A9P6GA25</accession>
<keyword evidence="4 9" id="KW-0732">Signal</keyword>
<dbReference type="InterPro" id="IPR002022">
    <property type="entry name" value="Pec_lyase"/>
</dbReference>
<evidence type="ECO:0000256" key="2">
    <source>
        <dbReference type="ARBA" id="ARBA00010980"/>
    </source>
</evidence>
<keyword evidence="5 8" id="KW-0456">Lyase</keyword>
<name>A0A9P6GA25_9PLEO</name>
<dbReference type="Gene3D" id="2.160.20.10">
    <property type="entry name" value="Single-stranded right-handed beta-helix, Pectin lyase-like"/>
    <property type="match status" value="1"/>
</dbReference>
<dbReference type="InterPro" id="IPR011050">
    <property type="entry name" value="Pectin_lyase_fold/virulence"/>
</dbReference>
<evidence type="ECO:0000313" key="12">
    <source>
        <dbReference type="Proteomes" id="UP000756921"/>
    </source>
</evidence>
<evidence type="ECO:0000256" key="4">
    <source>
        <dbReference type="ARBA" id="ARBA00022729"/>
    </source>
</evidence>
<evidence type="ECO:0000256" key="1">
    <source>
        <dbReference type="ARBA" id="ARBA00004613"/>
    </source>
</evidence>
<evidence type="ECO:0000313" key="11">
    <source>
        <dbReference type="EMBL" id="KAF9731931.1"/>
    </source>
</evidence>
<keyword evidence="3 8" id="KW-0964">Secreted</keyword>
<comment type="catalytic activity">
    <reaction evidence="6">
        <text>Eliminative cleavage of (1-&gt;4)-alpha-D-galacturonan methyl ester to give oligosaccharides with 4-deoxy-6-O-methyl-alpha-D-galact-4-enuronosyl groups at their non-reducing ends.</text>
        <dbReference type="EC" id="4.2.2.10"/>
    </reaction>
</comment>
<evidence type="ECO:0000256" key="6">
    <source>
        <dbReference type="ARBA" id="ARBA00036818"/>
    </source>
</evidence>
<feature type="domain" description="Pectate lyase" evidence="10">
    <location>
        <begin position="85"/>
        <end position="316"/>
    </location>
</feature>
<dbReference type="PANTHER" id="PTHR31683">
    <property type="entry name" value="PECTATE LYASE 18-RELATED"/>
    <property type="match status" value="1"/>
</dbReference>